<evidence type="ECO:0000313" key="1">
    <source>
        <dbReference type="Proteomes" id="UP000887579"/>
    </source>
</evidence>
<accession>A0AC34FXC6</accession>
<proteinExistence type="predicted"/>
<dbReference type="Proteomes" id="UP000887579">
    <property type="component" value="Unplaced"/>
</dbReference>
<sequence length="458" mass="51502">MLTETALVAESKQLFAKSLDEYCSQNKKVLLKSQVEISKIIGILKRAETGEKFSREEKNNYRLVESASSIFLYDDFRYRYEETDGGEIILQNIKGKLVPSKETLFDILFKVHTKKGHGGCSVMYSSTRLQKYEAITKSCELKKSIFFLVVKPILSKEFNSRCQLDLIDLQSKRDGIYGHVFVYQDHLIKYVLLRPLPQKSAVAVEKVLRQVFCDFGPPDILQTDNGKEFANSRIERLTKEFNCKLIHGKARHSQSQGSVERANRDIQDILAILMQRRACSEWSTLLPEVQIMKNTRHHRGIARTPYMALFGRESVYGLGDNNPGEEGEEDGEEDGGEDGGEDYDLYDIGDLGGLEDDAEESGEEGGEDGEEDGEEDGGENGREDGEEDRGEHGGEHGIDVDRGKTDHRNVPGVVVRIKNDLYSIGTKSGLLNGFYSRSQLEVVEAQFMTVEDAPQGIM</sequence>
<dbReference type="WBParaSite" id="ES5_v2.g21431.t1">
    <property type="protein sequence ID" value="ES5_v2.g21431.t1"/>
    <property type="gene ID" value="ES5_v2.g21431"/>
</dbReference>
<organism evidence="1 2">
    <name type="scientific">Panagrolaimus sp. ES5</name>
    <dbReference type="NCBI Taxonomy" id="591445"/>
    <lineage>
        <taxon>Eukaryota</taxon>
        <taxon>Metazoa</taxon>
        <taxon>Ecdysozoa</taxon>
        <taxon>Nematoda</taxon>
        <taxon>Chromadorea</taxon>
        <taxon>Rhabditida</taxon>
        <taxon>Tylenchina</taxon>
        <taxon>Panagrolaimomorpha</taxon>
        <taxon>Panagrolaimoidea</taxon>
        <taxon>Panagrolaimidae</taxon>
        <taxon>Panagrolaimus</taxon>
    </lineage>
</organism>
<protein>
    <submittedName>
        <fullName evidence="2">Integrase catalytic domain-containing protein</fullName>
    </submittedName>
</protein>
<reference evidence="2" key="1">
    <citation type="submission" date="2022-11" db="UniProtKB">
        <authorList>
            <consortium name="WormBaseParasite"/>
        </authorList>
    </citation>
    <scope>IDENTIFICATION</scope>
</reference>
<name>A0AC34FXC6_9BILA</name>
<evidence type="ECO:0000313" key="2">
    <source>
        <dbReference type="WBParaSite" id="ES5_v2.g21431.t1"/>
    </source>
</evidence>